<evidence type="ECO:0000256" key="13">
    <source>
        <dbReference type="ARBA" id="ARBA00023075"/>
    </source>
</evidence>
<accession>A0A7S7AAK3</accession>
<keyword evidence="7 18" id="KW-0812">Transmembrane</keyword>
<reference evidence="21" key="1">
    <citation type="submission" date="2020-01" db="EMBL/GenBank/DDBJ databases">
        <authorList>
            <person name="Do T.D."/>
            <person name="Kim C.-B."/>
        </authorList>
    </citation>
    <scope>NUCLEOTIDE SEQUENCE</scope>
</reference>
<dbReference type="GO" id="GO:0008137">
    <property type="term" value="F:NADH dehydrogenase (ubiquinone) activity"/>
    <property type="evidence" value="ECO:0007669"/>
    <property type="project" value="UniProtKB-EC"/>
</dbReference>
<evidence type="ECO:0000256" key="3">
    <source>
        <dbReference type="ARBA" id="ARBA00012944"/>
    </source>
</evidence>
<dbReference type="CTD" id="4536"/>
<keyword evidence="15 18" id="KW-0472">Membrane</keyword>
<dbReference type="GO" id="GO:0005743">
    <property type="term" value="C:mitochondrial inner membrane"/>
    <property type="evidence" value="ECO:0007669"/>
    <property type="project" value="UniProtKB-SubCell"/>
</dbReference>
<dbReference type="EC" id="7.1.1.2" evidence="3"/>
<feature type="transmembrane region" description="Helical" evidence="18">
    <location>
        <begin position="88"/>
        <end position="111"/>
    </location>
</feature>
<feature type="transmembrane region" description="Helical" evidence="18">
    <location>
        <begin position="288"/>
        <end position="310"/>
    </location>
</feature>
<evidence type="ECO:0000256" key="18">
    <source>
        <dbReference type="SAM" id="Phobius"/>
    </source>
</evidence>
<evidence type="ECO:0000256" key="19">
    <source>
        <dbReference type="SAM" id="SignalP"/>
    </source>
</evidence>
<dbReference type="PANTHER" id="PTHR46552">
    <property type="entry name" value="NADH-UBIQUINONE OXIDOREDUCTASE CHAIN 2"/>
    <property type="match status" value="1"/>
</dbReference>
<sequence>MSTGNFLFLSLMGLGPMMAVSSSNWLMCWVGVELSFLGLVPILLSDGYSIKSLSGESSLKYFCIQAVGSGLLMCGGIMYFLIPSISTLISSSIFLASIILKLGIFPFHFWVPSVVSGLNWNSMFLILTWQKLAPFLFLMNILESNPSMSAMVFMLGGFSAVVGAFIGLNQTKIGPVLGASSITHGGWISIGAACGNFWTYFFTYCFSLLMLVLFLNEGFEFLCGMTLLSLSGLPPFIMFIGKWSILKSALTLSENWWFLILPLLGSIFSLFFYLKFFYSFYLESESSFILKLGTVSCFSLGGLLGAFLIMGF</sequence>
<dbReference type="RefSeq" id="YP_010032945.1">
    <property type="nucleotide sequence ID" value="NC_053882.1"/>
</dbReference>
<evidence type="ECO:0000256" key="12">
    <source>
        <dbReference type="ARBA" id="ARBA00023027"/>
    </source>
</evidence>
<keyword evidence="9" id="KW-1278">Translocase</keyword>
<comment type="subcellular location">
    <subcellularLocation>
        <location evidence="1">Mitochondrion inner membrane</location>
        <topology evidence="1">Multi-pass membrane protein</topology>
    </subcellularLocation>
</comment>
<feature type="signal peptide" evidence="19">
    <location>
        <begin position="1"/>
        <end position="19"/>
    </location>
</feature>
<geneLocation type="mitochondrion" evidence="21"/>
<comment type="similarity">
    <text evidence="2">Belongs to the complex I subunit 2 family.</text>
</comment>
<evidence type="ECO:0000256" key="1">
    <source>
        <dbReference type="ARBA" id="ARBA00004448"/>
    </source>
</evidence>
<comment type="catalytic activity">
    <reaction evidence="17">
        <text>a ubiquinone + NADH + 5 H(+)(in) = a ubiquinol + NAD(+) + 4 H(+)(out)</text>
        <dbReference type="Rhea" id="RHEA:29091"/>
        <dbReference type="Rhea" id="RHEA-COMP:9565"/>
        <dbReference type="Rhea" id="RHEA-COMP:9566"/>
        <dbReference type="ChEBI" id="CHEBI:15378"/>
        <dbReference type="ChEBI" id="CHEBI:16389"/>
        <dbReference type="ChEBI" id="CHEBI:17976"/>
        <dbReference type="ChEBI" id="CHEBI:57540"/>
        <dbReference type="ChEBI" id="CHEBI:57945"/>
        <dbReference type="EC" id="7.1.1.2"/>
    </reaction>
</comment>
<feature type="transmembrane region" description="Helical" evidence="18">
    <location>
        <begin position="123"/>
        <end position="142"/>
    </location>
</feature>
<evidence type="ECO:0000256" key="7">
    <source>
        <dbReference type="ARBA" id="ARBA00022692"/>
    </source>
</evidence>
<dbReference type="AlphaFoldDB" id="A0A7S7AAK3"/>
<evidence type="ECO:0000256" key="6">
    <source>
        <dbReference type="ARBA" id="ARBA00022660"/>
    </source>
</evidence>
<evidence type="ECO:0000256" key="11">
    <source>
        <dbReference type="ARBA" id="ARBA00022989"/>
    </source>
</evidence>
<dbReference type="GeneID" id="63378921"/>
<dbReference type="EMBL" id="MN911169">
    <property type="protein sequence ID" value="QOW38679.1"/>
    <property type="molecule type" value="Genomic_DNA"/>
</dbReference>
<keyword evidence="13" id="KW-0830">Ubiquinone</keyword>
<feature type="transmembrane region" description="Helical" evidence="18">
    <location>
        <begin position="61"/>
        <end position="82"/>
    </location>
</feature>
<dbReference type="InterPro" id="IPR050175">
    <property type="entry name" value="Complex_I_Subunit_2"/>
</dbReference>
<proteinExistence type="inferred from homology"/>
<gene>
    <name evidence="21" type="primary">ND2</name>
</gene>
<feature type="domain" description="NADH:quinone oxidoreductase/Mrp antiporter transmembrane" evidence="20">
    <location>
        <begin position="22"/>
        <end position="215"/>
    </location>
</feature>
<keyword evidence="5" id="KW-0813">Transport</keyword>
<evidence type="ECO:0000256" key="9">
    <source>
        <dbReference type="ARBA" id="ARBA00022967"/>
    </source>
</evidence>
<feature type="transmembrane region" description="Helical" evidence="18">
    <location>
        <begin position="222"/>
        <end position="244"/>
    </location>
</feature>
<feature type="transmembrane region" description="Helical" evidence="18">
    <location>
        <begin position="256"/>
        <end position="276"/>
    </location>
</feature>
<keyword evidence="6" id="KW-0679">Respiratory chain</keyword>
<evidence type="ECO:0000259" key="20">
    <source>
        <dbReference type="Pfam" id="PF00361"/>
    </source>
</evidence>
<evidence type="ECO:0000256" key="17">
    <source>
        <dbReference type="ARBA" id="ARBA00049551"/>
    </source>
</evidence>
<keyword evidence="14 21" id="KW-0496">Mitochondrion</keyword>
<feature type="transmembrane region" description="Helical" evidence="18">
    <location>
        <begin position="197"/>
        <end position="215"/>
    </location>
</feature>
<evidence type="ECO:0000256" key="5">
    <source>
        <dbReference type="ARBA" id="ARBA00022448"/>
    </source>
</evidence>
<evidence type="ECO:0000313" key="21">
    <source>
        <dbReference type="EMBL" id="QOW38679.1"/>
    </source>
</evidence>
<evidence type="ECO:0000256" key="4">
    <source>
        <dbReference type="ARBA" id="ARBA00021008"/>
    </source>
</evidence>
<evidence type="ECO:0000256" key="16">
    <source>
        <dbReference type="ARBA" id="ARBA00031028"/>
    </source>
</evidence>
<feature type="chain" id="PRO_5031427249" description="NADH-ubiquinone oxidoreductase chain 2" evidence="19">
    <location>
        <begin position="20"/>
        <end position="312"/>
    </location>
</feature>
<keyword evidence="19" id="KW-0732">Signal</keyword>
<evidence type="ECO:0000256" key="14">
    <source>
        <dbReference type="ARBA" id="ARBA00023128"/>
    </source>
</evidence>
<name>A0A7S7AAK3_9GAST</name>
<feature type="transmembrane region" description="Helical" evidence="18">
    <location>
        <begin position="148"/>
        <end position="166"/>
    </location>
</feature>
<evidence type="ECO:0000256" key="10">
    <source>
        <dbReference type="ARBA" id="ARBA00022982"/>
    </source>
</evidence>
<dbReference type="PANTHER" id="PTHR46552:SF1">
    <property type="entry name" value="NADH-UBIQUINONE OXIDOREDUCTASE CHAIN 2"/>
    <property type="match status" value="1"/>
</dbReference>
<keyword evidence="10" id="KW-0249">Electron transport</keyword>
<dbReference type="Pfam" id="PF00361">
    <property type="entry name" value="Proton_antipo_M"/>
    <property type="match status" value="1"/>
</dbReference>
<keyword evidence="12" id="KW-0520">NAD</keyword>
<evidence type="ECO:0000256" key="2">
    <source>
        <dbReference type="ARBA" id="ARBA00007012"/>
    </source>
</evidence>
<keyword evidence="8" id="KW-0999">Mitochondrion inner membrane</keyword>
<evidence type="ECO:0000256" key="8">
    <source>
        <dbReference type="ARBA" id="ARBA00022792"/>
    </source>
</evidence>
<dbReference type="GO" id="GO:0006120">
    <property type="term" value="P:mitochondrial electron transport, NADH to ubiquinone"/>
    <property type="evidence" value="ECO:0007669"/>
    <property type="project" value="TreeGrafter"/>
</dbReference>
<keyword evidence="11 18" id="KW-1133">Transmembrane helix</keyword>
<evidence type="ECO:0000256" key="15">
    <source>
        <dbReference type="ARBA" id="ARBA00023136"/>
    </source>
</evidence>
<dbReference type="InterPro" id="IPR001750">
    <property type="entry name" value="ND/Mrp_TM"/>
</dbReference>
<protein>
    <recommendedName>
        <fullName evidence="4">NADH-ubiquinone oxidoreductase chain 2</fullName>
        <ecNumber evidence="3">7.1.1.2</ecNumber>
    </recommendedName>
    <alternativeName>
        <fullName evidence="16">NADH dehydrogenase subunit 2</fullName>
    </alternativeName>
</protein>
<organism evidence="21">
    <name type="scientific">Protaeolidiella atra</name>
    <dbReference type="NCBI Taxonomy" id="1154746"/>
    <lineage>
        <taxon>Eukaryota</taxon>
        <taxon>Metazoa</taxon>
        <taxon>Spiralia</taxon>
        <taxon>Lophotrochozoa</taxon>
        <taxon>Mollusca</taxon>
        <taxon>Gastropoda</taxon>
        <taxon>Heterobranchia</taxon>
        <taxon>Euthyneura</taxon>
        <taxon>Nudipleura</taxon>
        <taxon>Nudibranchia</taxon>
        <taxon>Cladobranchia</taxon>
        <taxon>Aeolidioidea</taxon>
        <taxon>Aeolidiidae</taxon>
        <taxon>Protaeolidiella</taxon>
    </lineage>
</organism>